<comment type="caution">
    <text evidence="1">The sequence shown here is derived from an EMBL/GenBank/DDBJ whole genome shotgun (WGS) entry which is preliminary data.</text>
</comment>
<sequence length="113" mass="12128">MTNPCRINGVDYPSQKAAAAALKVRPTTISKALAAGRENNVNRNLGRLGNTNAKRVPVVAFGRSWPSKWAMARDLGVSRALITRSLKPDASVAHRQLLLAALMSSHAIRKGEA</sequence>
<accession>A0ABW7LGW3</accession>
<dbReference type="Proteomes" id="UP001609376">
    <property type="component" value="Unassembled WGS sequence"/>
</dbReference>
<proteinExistence type="predicted"/>
<evidence type="ECO:0000313" key="1">
    <source>
        <dbReference type="EMBL" id="MFH5773571.1"/>
    </source>
</evidence>
<protein>
    <submittedName>
        <fullName evidence="1">Uncharacterized protein</fullName>
    </submittedName>
</protein>
<dbReference type="EMBL" id="JBIMPR010000003">
    <property type="protein sequence ID" value="MFH5773571.1"/>
    <property type="molecule type" value="Genomic_DNA"/>
</dbReference>
<gene>
    <name evidence="1" type="ORF">ACHFJ0_04910</name>
</gene>
<organism evidence="1 2">
    <name type="scientific">Paracoccus broussonetiae subsp. drimophilus</name>
    <dbReference type="NCBI Taxonomy" id="3373869"/>
    <lineage>
        <taxon>Bacteria</taxon>
        <taxon>Pseudomonadati</taxon>
        <taxon>Pseudomonadota</taxon>
        <taxon>Alphaproteobacteria</taxon>
        <taxon>Rhodobacterales</taxon>
        <taxon>Paracoccaceae</taxon>
        <taxon>Paracoccus</taxon>
        <taxon>Paracoccus broussonetiae</taxon>
    </lineage>
</organism>
<reference evidence="1 2" key="1">
    <citation type="submission" date="2024-10" db="EMBL/GenBank/DDBJ databases">
        <title>Paracoccus drimophilus sp. nov., a novel bacterium from corn roots in Hunan.</title>
        <authorList>
            <person name="Li X."/>
        </authorList>
    </citation>
    <scope>NUCLEOTIDE SEQUENCE [LARGE SCALE GENOMIC DNA]</scope>
    <source>
        <strain evidence="1 2">NGMCC 1.201697</strain>
    </source>
</reference>
<dbReference type="RefSeq" id="WP_395132428.1">
    <property type="nucleotide sequence ID" value="NZ_JBIMPR010000003.1"/>
</dbReference>
<evidence type="ECO:0000313" key="2">
    <source>
        <dbReference type="Proteomes" id="UP001609376"/>
    </source>
</evidence>
<keyword evidence="2" id="KW-1185">Reference proteome</keyword>
<name>A0ABW7LGW3_9RHOB</name>